<feature type="transmembrane region" description="Helical" evidence="8">
    <location>
        <begin position="104"/>
        <end position="122"/>
    </location>
</feature>
<name>A0A6I6EXE9_9CLOT</name>
<gene>
    <name evidence="9" type="ORF">GOM49_07315</name>
</gene>
<organism evidence="9 10">
    <name type="scientific">Clostridium bovifaecis</name>
    <dbReference type="NCBI Taxonomy" id="2184719"/>
    <lineage>
        <taxon>Bacteria</taxon>
        <taxon>Bacillati</taxon>
        <taxon>Bacillota</taxon>
        <taxon>Clostridia</taxon>
        <taxon>Eubacteriales</taxon>
        <taxon>Clostridiaceae</taxon>
        <taxon>Clostridium</taxon>
    </lineage>
</organism>
<evidence type="ECO:0000313" key="10">
    <source>
        <dbReference type="Proteomes" id="UP000422764"/>
    </source>
</evidence>
<keyword evidence="5" id="KW-0378">Hydrolase</keyword>
<evidence type="ECO:0000256" key="5">
    <source>
        <dbReference type="ARBA" id="ARBA00022801"/>
    </source>
</evidence>
<evidence type="ECO:0000256" key="7">
    <source>
        <dbReference type="ARBA" id="ARBA00023136"/>
    </source>
</evidence>
<dbReference type="GO" id="GO:0009372">
    <property type="term" value="P:quorum sensing"/>
    <property type="evidence" value="ECO:0007669"/>
    <property type="project" value="UniProtKB-KW"/>
</dbReference>
<dbReference type="AlphaFoldDB" id="A0A6I6EXE9"/>
<proteinExistence type="predicted"/>
<evidence type="ECO:0000256" key="3">
    <source>
        <dbReference type="ARBA" id="ARBA00022670"/>
    </source>
</evidence>
<keyword evidence="3" id="KW-0645">Protease</keyword>
<protein>
    <submittedName>
        <fullName evidence="9">Accessory regulator AgrB</fullName>
    </submittedName>
</protein>
<feature type="transmembrane region" description="Helical" evidence="8">
    <location>
        <begin position="142"/>
        <end position="160"/>
    </location>
</feature>
<dbReference type="EMBL" id="CP046522">
    <property type="protein sequence ID" value="QGU94931.1"/>
    <property type="molecule type" value="Genomic_DNA"/>
</dbReference>
<dbReference type="GO" id="GO:0016020">
    <property type="term" value="C:membrane"/>
    <property type="evidence" value="ECO:0007669"/>
    <property type="project" value="InterPro"/>
</dbReference>
<keyword evidence="4 8" id="KW-0812">Transmembrane</keyword>
<dbReference type="GO" id="GO:0006508">
    <property type="term" value="P:proteolysis"/>
    <property type="evidence" value="ECO:0007669"/>
    <property type="project" value="UniProtKB-KW"/>
</dbReference>
<evidence type="ECO:0000313" key="9">
    <source>
        <dbReference type="EMBL" id="QGU94931.1"/>
    </source>
</evidence>
<evidence type="ECO:0000256" key="4">
    <source>
        <dbReference type="ARBA" id="ARBA00022692"/>
    </source>
</evidence>
<accession>A0A6I6EXE9</accession>
<keyword evidence="7 8" id="KW-0472">Membrane</keyword>
<keyword evidence="10" id="KW-1185">Reference proteome</keyword>
<evidence type="ECO:0000256" key="1">
    <source>
        <dbReference type="ARBA" id="ARBA00022475"/>
    </source>
</evidence>
<feature type="transmembrane region" description="Helical" evidence="8">
    <location>
        <begin position="79"/>
        <end position="98"/>
    </location>
</feature>
<dbReference type="InterPro" id="IPR006741">
    <property type="entry name" value="AgrB"/>
</dbReference>
<evidence type="ECO:0000256" key="8">
    <source>
        <dbReference type="SAM" id="Phobius"/>
    </source>
</evidence>
<keyword evidence="1" id="KW-1003">Cell membrane</keyword>
<dbReference type="SMART" id="SM00793">
    <property type="entry name" value="AgrB"/>
    <property type="match status" value="1"/>
</dbReference>
<sequence>MEKIASKLTDSIYKNNPALTDLELKKIKFGLECFLSEISKILIYFTIFRIFSLTKYFLLALFPFMTLRAAAGGYHEKTYLKCLINSFILMFTIVLIGIKTGLPMYLKGIFILLSLAFIIIYAPVDHYNKPIISKDRRNNLKFTSIGIFILLVLIGIFLGGKLGNTILASVFIESATLPLGYYFNKRK</sequence>
<evidence type="ECO:0000256" key="2">
    <source>
        <dbReference type="ARBA" id="ARBA00022654"/>
    </source>
</evidence>
<evidence type="ECO:0000256" key="6">
    <source>
        <dbReference type="ARBA" id="ARBA00022989"/>
    </source>
</evidence>
<reference evidence="9 10" key="1">
    <citation type="submission" date="2019-12" db="EMBL/GenBank/DDBJ databases">
        <title>Genome sequenceing of Clostridium bovifaecis.</title>
        <authorList>
            <person name="Yao Y."/>
        </authorList>
    </citation>
    <scope>NUCLEOTIDE SEQUENCE [LARGE SCALE GENOMIC DNA]</scope>
    <source>
        <strain evidence="9 10">BXX</strain>
    </source>
</reference>
<keyword evidence="2" id="KW-0673">Quorum sensing</keyword>
<dbReference type="Pfam" id="PF04647">
    <property type="entry name" value="AgrB"/>
    <property type="match status" value="1"/>
</dbReference>
<feature type="transmembrane region" description="Helical" evidence="8">
    <location>
        <begin position="41"/>
        <end position="67"/>
    </location>
</feature>
<keyword evidence="6 8" id="KW-1133">Transmembrane helix</keyword>
<dbReference type="Proteomes" id="UP000422764">
    <property type="component" value="Chromosome"/>
</dbReference>
<dbReference type="GO" id="GO:0008233">
    <property type="term" value="F:peptidase activity"/>
    <property type="evidence" value="ECO:0007669"/>
    <property type="project" value="UniProtKB-KW"/>
</dbReference>